<evidence type="ECO:0000256" key="3">
    <source>
        <dbReference type="ARBA" id="ARBA00038054"/>
    </source>
</evidence>
<evidence type="ECO:0000313" key="5">
    <source>
        <dbReference type="EMBL" id="VFS87860.1"/>
    </source>
</evidence>
<dbReference type="GO" id="GO:0016646">
    <property type="term" value="F:oxidoreductase activity, acting on the CH-NH group of donors, NAD or NADP as acceptor"/>
    <property type="evidence" value="ECO:0007669"/>
    <property type="project" value="UniProtKB-ARBA"/>
</dbReference>
<accession>A0A485CT20</accession>
<evidence type="ECO:0000259" key="4">
    <source>
        <dbReference type="SMART" id="SM00903"/>
    </source>
</evidence>
<dbReference type="Proteomes" id="UP000401081">
    <property type="component" value="Unassembled WGS sequence"/>
</dbReference>
<dbReference type="SUPFAM" id="SSF50475">
    <property type="entry name" value="FMN-binding split barrel"/>
    <property type="match status" value="1"/>
</dbReference>
<dbReference type="Pfam" id="PF01613">
    <property type="entry name" value="Flavin_Reduct"/>
    <property type="match status" value="1"/>
</dbReference>
<dbReference type="EMBL" id="CAADJD010000028">
    <property type="protein sequence ID" value="VFS87860.1"/>
    <property type="molecule type" value="Genomic_DNA"/>
</dbReference>
<comment type="cofactor">
    <cofactor evidence="1">
        <name>FMN</name>
        <dbReference type="ChEBI" id="CHEBI:58210"/>
    </cofactor>
</comment>
<dbReference type="GO" id="GO:0010181">
    <property type="term" value="F:FMN binding"/>
    <property type="evidence" value="ECO:0007669"/>
    <property type="project" value="InterPro"/>
</dbReference>
<dbReference type="InterPro" id="IPR002563">
    <property type="entry name" value="Flavin_Rdtase-like_dom"/>
</dbReference>
<protein>
    <submittedName>
        <fullName evidence="5">Flavin reductase like domain</fullName>
    </submittedName>
</protein>
<evidence type="ECO:0000313" key="6">
    <source>
        <dbReference type="Proteomes" id="UP000401081"/>
    </source>
</evidence>
<dbReference type="PANTHER" id="PTHR43567">
    <property type="entry name" value="FLAVOREDOXIN-RELATED-RELATED"/>
    <property type="match status" value="1"/>
</dbReference>
<dbReference type="SMART" id="SM00903">
    <property type="entry name" value="Flavin_Reduct"/>
    <property type="match status" value="1"/>
</dbReference>
<dbReference type="Gene3D" id="2.30.110.10">
    <property type="entry name" value="Electron Transport, Fmn-binding Protein, Chain A"/>
    <property type="match status" value="1"/>
</dbReference>
<dbReference type="PANTHER" id="PTHR43567:SF1">
    <property type="entry name" value="FLAVOREDOXIN"/>
    <property type="match status" value="1"/>
</dbReference>
<proteinExistence type="inferred from homology"/>
<gene>
    <name evidence="5" type="ORF">NCTC12993_07022</name>
</gene>
<dbReference type="InterPro" id="IPR012349">
    <property type="entry name" value="Split_barrel_FMN-bd"/>
</dbReference>
<feature type="domain" description="Flavin reductase like" evidence="4">
    <location>
        <begin position="14"/>
        <end position="158"/>
    </location>
</feature>
<evidence type="ECO:0000256" key="1">
    <source>
        <dbReference type="ARBA" id="ARBA00001917"/>
    </source>
</evidence>
<sequence>MSRFRPVELQHASRLLNHGPTVLITSYDVETKRRNVMAAAWSMPVEFAPPRIAIVVDKSAWSREIIERNGTFGIVVPGVAAASWTYAVGSVSGREEDKFNAYGIPAITGPVLGLPLVEEKCLAWMECRLLPATAAAAQYDTLFGEVVAAAADEQAFVAGRWQFDDDKRNTLHHLGAGTFVASVGRSARIRRMISRFNTGGSLYKGFKY</sequence>
<comment type="similarity">
    <text evidence="3">Belongs to the flavoredoxin family.</text>
</comment>
<name>A0A485CT20_KLUCR</name>
<reference evidence="5 6" key="1">
    <citation type="submission" date="2019-03" db="EMBL/GenBank/DDBJ databases">
        <authorList>
            <consortium name="Pathogen Informatics"/>
        </authorList>
    </citation>
    <scope>NUCLEOTIDE SEQUENCE [LARGE SCALE GENOMIC DNA]</scope>
    <source>
        <strain evidence="5 6">NCTC12993</strain>
    </source>
</reference>
<dbReference type="InterPro" id="IPR052174">
    <property type="entry name" value="Flavoredoxin"/>
</dbReference>
<dbReference type="AlphaFoldDB" id="A0A485CT20"/>
<organism evidence="5 6">
    <name type="scientific">Kluyvera cryocrescens</name>
    <name type="common">Kluyvera citrophila</name>
    <dbReference type="NCBI Taxonomy" id="580"/>
    <lineage>
        <taxon>Bacteria</taxon>
        <taxon>Pseudomonadati</taxon>
        <taxon>Pseudomonadota</taxon>
        <taxon>Gammaproteobacteria</taxon>
        <taxon>Enterobacterales</taxon>
        <taxon>Enterobacteriaceae</taxon>
        <taxon>Kluyvera</taxon>
    </lineage>
</organism>
<evidence type="ECO:0000256" key="2">
    <source>
        <dbReference type="ARBA" id="ARBA00022630"/>
    </source>
</evidence>
<keyword evidence="6" id="KW-1185">Reference proteome</keyword>
<keyword evidence="2" id="KW-0285">Flavoprotein</keyword>